<sequence>CRNEDESCGGSEKCCFIFDISDRIYCDRTSWLGSGVCRKHVSNGNVCTQDSECEDGSRCMSDVCKETLESLLKKLNPS</sequence>
<evidence type="ECO:0000313" key="1">
    <source>
        <dbReference type="EMBL" id="KAL3311975.1"/>
    </source>
</evidence>
<gene>
    <name evidence="1" type="ORF">Ciccas_009442</name>
</gene>
<name>A0ABD2PX20_9PLAT</name>
<organism evidence="1 2">
    <name type="scientific">Cichlidogyrus casuarinus</name>
    <dbReference type="NCBI Taxonomy" id="1844966"/>
    <lineage>
        <taxon>Eukaryota</taxon>
        <taxon>Metazoa</taxon>
        <taxon>Spiralia</taxon>
        <taxon>Lophotrochozoa</taxon>
        <taxon>Platyhelminthes</taxon>
        <taxon>Monogenea</taxon>
        <taxon>Monopisthocotylea</taxon>
        <taxon>Dactylogyridea</taxon>
        <taxon>Ancyrocephalidae</taxon>
        <taxon>Cichlidogyrus</taxon>
    </lineage>
</organism>
<proteinExistence type="predicted"/>
<comment type="caution">
    <text evidence="1">The sequence shown here is derived from an EMBL/GenBank/DDBJ whole genome shotgun (WGS) entry which is preliminary data.</text>
</comment>
<dbReference type="EMBL" id="JBJKFK010001932">
    <property type="protein sequence ID" value="KAL3311975.1"/>
    <property type="molecule type" value="Genomic_DNA"/>
</dbReference>
<protein>
    <submittedName>
        <fullName evidence="1">Uncharacterized protein</fullName>
    </submittedName>
</protein>
<reference evidence="1 2" key="1">
    <citation type="submission" date="2024-11" db="EMBL/GenBank/DDBJ databases">
        <title>Adaptive evolution of stress response genes in parasites aligns with host niche diversity.</title>
        <authorList>
            <person name="Hahn C."/>
            <person name="Resl P."/>
        </authorList>
    </citation>
    <scope>NUCLEOTIDE SEQUENCE [LARGE SCALE GENOMIC DNA]</scope>
    <source>
        <strain evidence="1">EGGRZ-B1_66</strain>
        <tissue evidence="1">Body</tissue>
    </source>
</reference>
<keyword evidence="2" id="KW-1185">Reference proteome</keyword>
<feature type="non-terminal residue" evidence="1">
    <location>
        <position position="1"/>
    </location>
</feature>
<dbReference type="AlphaFoldDB" id="A0ABD2PX20"/>
<evidence type="ECO:0000313" key="2">
    <source>
        <dbReference type="Proteomes" id="UP001626550"/>
    </source>
</evidence>
<accession>A0ABD2PX20</accession>
<dbReference type="Proteomes" id="UP001626550">
    <property type="component" value="Unassembled WGS sequence"/>
</dbReference>